<dbReference type="Proteomes" id="UP000235081">
    <property type="component" value="Unassembled WGS sequence"/>
</dbReference>
<evidence type="ECO:0000313" key="2">
    <source>
        <dbReference type="Proteomes" id="UP000235081"/>
    </source>
</evidence>
<evidence type="ECO:0000313" key="1">
    <source>
        <dbReference type="EMBL" id="PMB27368.1"/>
    </source>
</evidence>
<comment type="caution">
    <text evidence="1">The sequence shown here is derived from an EMBL/GenBank/DDBJ whole genome shotgun (WGS) entry which is preliminary data.</text>
</comment>
<sequence>MKVIEDSCGWYRVEANGQTIGYVGQHKNVWKHTLPARAKVYQDYWLVSKDKESFLCLLGTLRRFPLRQYAVEALLNS</sequence>
<gene>
    <name evidence="1" type="ORF">CEN46_01620</name>
</gene>
<protein>
    <submittedName>
        <fullName evidence="1">Uncharacterized protein</fullName>
    </submittedName>
</protein>
<dbReference type="AlphaFoldDB" id="A0A2N6LNX7"/>
<organism evidence="1 2">
    <name type="scientific">Fischerella thermalis CCMEE 5318</name>
    <dbReference type="NCBI Taxonomy" id="2019666"/>
    <lineage>
        <taxon>Bacteria</taxon>
        <taxon>Bacillati</taxon>
        <taxon>Cyanobacteriota</taxon>
        <taxon>Cyanophyceae</taxon>
        <taxon>Nostocales</taxon>
        <taxon>Hapalosiphonaceae</taxon>
        <taxon>Fischerella</taxon>
    </lineage>
</organism>
<dbReference type="EMBL" id="NMQE01000037">
    <property type="protein sequence ID" value="PMB27368.1"/>
    <property type="molecule type" value="Genomic_DNA"/>
</dbReference>
<accession>A0A2N6LNX7</accession>
<reference evidence="1 2" key="1">
    <citation type="submission" date="2017-07" db="EMBL/GenBank/DDBJ databases">
        <title>Genomes of Fischerella (Mastigocladus) sp. strains.</title>
        <authorList>
            <person name="Miller S.R."/>
        </authorList>
    </citation>
    <scope>NUCLEOTIDE SEQUENCE [LARGE SCALE GENOMIC DNA]</scope>
    <source>
        <strain evidence="1 2">CCMEE 5318</strain>
    </source>
</reference>
<proteinExistence type="predicted"/>
<name>A0A2N6LNX7_9CYAN</name>